<evidence type="ECO:0000313" key="3">
    <source>
        <dbReference type="Proteomes" id="UP000801492"/>
    </source>
</evidence>
<evidence type="ECO:0000313" key="2">
    <source>
        <dbReference type="EMBL" id="KAF2892052.1"/>
    </source>
</evidence>
<sequence>MRQALFEESDVLDPNKIKYNNEKVSSKEDHLEEHDGECKPEQESDNNEESLPTTPKRQFRFDDIKMFALANAKMFYTANFEVYVGLQLLDPYCTNNSPADIVQRLCQPIAQSGRNITTDN</sequence>
<feature type="region of interest" description="Disordered" evidence="1">
    <location>
        <begin position="17"/>
        <end position="56"/>
    </location>
</feature>
<comment type="caution">
    <text evidence="2">The sequence shown here is derived from an EMBL/GenBank/DDBJ whole genome shotgun (WGS) entry which is preliminary data.</text>
</comment>
<protein>
    <submittedName>
        <fullName evidence="2">Uncharacterized protein</fullName>
    </submittedName>
</protein>
<dbReference type="AlphaFoldDB" id="A0A8K0CVE4"/>
<accession>A0A8K0CVE4</accession>
<keyword evidence="3" id="KW-1185">Reference proteome</keyword>
<organism evidence="2 3">
    <name type="scientific">Ignelater luminosus</name>
    <name type="common">Cucubano</name>
    <name type="synonym">Pyrophorus luminosus</name>
    <dbReference type="NCBI Taxonomy" id="2038154"/>
    <lineage>
        <taxon>Eukaryota</taxon>
        <taxon>Metazoa</taxon>
        <taxon>Ecdysozoa</taxon>
        <taxon>Arthropoda</taxon>
        <taxon>Hexapoda</taxon>
        <taxon>Insecta</taxon>
        <taxon>Pterygota</taxon>
        <taxon>Neoptera</taxon>
        <taxon>Endopterygota</taxon>
        <taxon>Coleoptera</taxon>
        <taxon>Polyphaga</taxon>
        <taxon>Elateriformia</taxon>
        <taxon>Elateroidea</taxon>
        <taxon>Elateridae</taxon>
        <taxon>Agrypninae</taxon>
        <taxon>Pyrophorini</taxon>
        <taxon>Ignelater</taxon>
    </lineage>
</organism>
<dbReference type="Proteomes" id="UP000801492">
    <property type="component" value="Unassembled WGS sequence"/>
</dbReference>
<gene>
    <name evidence="2" type="ORF">ILUMI_14121</name>
</gene>
<reference evidence="2" key="1">
    <citation type="submission" date="2019-08" db="EMBL/GenBank/DDBJ databases">
        <title>The genome of the North American firefly Photinus pyralis.</title>
        <authorList>
            <consortium name="Photinus pyralis genome working group"/>
            <person name="Fallon T.R."/>
            <person name="Sander Lower S.E."/>
            <person name="Weng J.-K."/>
        </authorList>
    </citation>
    <scope>NUCLEOTIDE SEQUENCE</scope>
    <source>
        <strain evidence="2">TRF0915ILg1</strain>
        <tissue evidence="2">Whole body</tissue>
    </source>
</reference>
<proteinExistence type="predicted"/>
<feature type="non-terminal residue" evidence="2">
    <location>
        <position position="1"/>
    </location>
</feature>
<feature type="compositionally biased region" description="Basic and acidic residues" evidence="1">
    <location>
        <begin position="17"/>
        <end position="42"/>
    </location>
</feature>
<dbReference type="EMBL" id="VTPC01015146">
    <property type="protein sequence ID" value="KAF2892052.1"/>
    <property type="molecule type" value="Genomic_DNA"/>
</dbReference>
<name>A0A8K0CVE4_IGNLU</name>
<dbReference type="OrthoDB" id="10057959at2759"/>
<evidence type="ECO:0000256" key="1">
    <source>
        <dbReference type="SAM" id="MobiDB-lite"/>
    </source>
</evidence>